<dbReference type="PANTHER" id="PTHR28259:SF1">
    <property type="entry name" value="FLUORIDE EXPORT PROTEIN 1-RELATED"/>
    <property type="match status" value="1"/>
</dbReference>
<keyword evidence="13" id="KW-1185">Reference proteome</keyword>
<dbReference type="HAMAP" id="MF_00454">
    <property type="entry name" value="FluC"/>
    <property type="match status" value="1"/>
</dbReference>
<keyword evidence="11" id="KW-0479">Metal-binding</keyword>
<dbReference type="Pfam" id="PF02537">
    <property type="entry name" value="CRCB"/>
    <property type="match status" value="1"/>
</dbReference>
<comment type="activity regulation">
    <text evidence="11">Na(+) is not transported, but it plays an essential structural role and its presence is essential for fluoride channel function.</text>
</comment>
<comment type="caution">
    <text evidence="12">The sequence shown here is derived from an EMBL/GenBank/DDBJ whole genome shotgun (WGS) entry which is preliminary data.</text>
</comment>
<feature type="transmembrane region" description="Helical" evidence="11">
    <location>
        <begin position="66"/>
        <end position="85"/>
    </location>
</feature>
<dbReference type="NCBIfam" id="TIGR00494">
    <property type="entry name" value="crcB"/>
    <property type="match status" value="1"/>
</dbReference>
<keyword evidence="8 11" id="KW-0407">Ion channel</keyword>
<dbReference type="OrthoDB" id="9815830at2"/>
<feature type="binding site" evidence="11">
    <location>
        <position position="75"/>
    </location>
    <ligand>
        <name>Na(+)</name>
        <dbReference type="ChEBI" id="CHEBI:29101"/>
        <note>structural</note>
    </ligand>
</feature>
<dbReference type="InterPro" id="IPR003691">
    <property type="entry name" value="FluC"/>
</dbReference>
<protein>
    <recommendedName>
        <fullName evidence="11">Fluoride-specific ion channel FluC</fullName>
    </recommendedName>
</protein>
<reference evidence="12 13" key="1">
    <citation type="submission" date="2019-07" db="EMBL/GenBank/DDBJ databases">
        <title>Whole genome shotgun sequence of Brevifollis gellanilyticus NBRC 108608.</title>
        <authorList>
            <person name="Hosoyama A."/>
            <person name="Uohara A."/>
            <person name="Ohji S."/>
            <person name="Ichikawa N."/>
        </authorList>
    </citation>
    <scope>NUCLEOTIDE SEQUENCE [LARGE SCALE GENOMIC DNA]</scope>
    <source>
        <strain evidence="12 13">NBRC 108608</strain>
    </source>
</reference>
<organism evidence="12 13">
    <name type="scientific">Brevifollis gellanilyticus</name>
    <dbReference type="NCBI Taxonomy" id="748831"/>
    <lineage>
        <taxon>Bacteria</taxon>
        <taxon>Pseudomonadati</taxon>
        <taxon>Verrucomicrobiota</taxon>
        <taxon>Verrucomicrobiia</taxon>
        <taxon>Verrucomicrobiales</taxon>
        <taxon>Verrucomicrobiaceae</taxon>
    </lineage>
</organism>
<comment type="similarity">
    <text evidence="9 11">Belongs to the fluoride channel Fluc/FEX (TC 1.A.43) family.</text>
</comment>
<dbReference type="GO" id="GO:0005886">
    <property type="term" value="C:plasma membrane"/>
    <property type="evidence" value="ECO:0007669"/>
    <property type="project" value="UniProtKB-SubCell"/>
</dbReference>
<dbReference type="GO" id="GO:0062054">
    <property type="term" value="F:fluoride channel activity"/>
    <property type="evidence" value="ECO:0007669"/>
    <property type="project" value="UniProtKB-UniRule"/>
</dbReference>
<feature type="binding site" evidence="11">
    <location>
        <position position="78"/>
    </location>
    <ligand>
        <name>Na(+)</name>
        <dbReference type="ChEBI" id="CHEBI:29101"/>
        <note>structural</note>
    </ligand>
</feature>
<dbReference type="GO" id="GO:0140114">
    <property type="term" value="P:cellular detoxification of fluoride"/>
    <property type="evidence" value="ECO:0007669"/>
    <property type="project" value="UniProtKB-UniRule"/>
</dbReference>
<evidence type="ECO:0000256" key="1">
    <source>
        <dbReference type="ARBA" id="ARBA00004651"/>
    </source>
</evidence>
<comment type="function">
    <text evidence="11">Fluoride-specific ion channel. Important for reducing fluoride concentration in the cell, thus reducing its toxicity.</text>
</comment>
<proteinExistence type="inferred from homology"/>
<accession>A0A512MEQ4</accession>
<comment type="catalytic activity">
    <reaction evidence="10">
        <text>fluoride(in) = fluoride(out)</text>
        <dbReference type="Rhea" id="RHEA:76159"/>
        <dbReference type="ChEBI" id="CHEBI:17051"/>
    </reaction>
    <physiologicalReaction direction="left-to-right" evidence="10">
        <dbReference type="Rhea" id="RHEA:76160"/>
    </physiologicalReaction>
</comment>
<keyword evidence="3" id="KW-0997">Cell inner membrane</keyword>
<keyword evidence="7 11" id="KW-0472">Membrane</keyword>
<evidence type="ECO:0000256" key="4">
    <source>
        <dbReference type="ARBA" id="ARBA00022692"/>
    </source>
</evidence>
<sequence>MKLSLLVFLGGGLGSVLRYWTILAAQRVWPDGTFPRGVLIANLLGSFIIGFLVAVPVMKARDAAPWLFAATGVLGGYTTFSSLANDTLQLWINNHPMLALLNMLGSMVAGILAAALGLKLGQILFS</sequence>
<evidence type="ECO:0000256" key="7">
    <source>
        <dbReference type="ARBA" id="ARBA00023136"/>
    </source>
</evidence>
<dbReference type="AlphaFoldDB" id="A0A512MEQ4"/>
<keyword evidence="11" id="KW-0915">Sodium</keyword>
<evidence type="ECO:0000256" key="9">
    <source>
        <dbReference type="ARBA" id="ARBA00035120"/>
    </source>
</evidence>
<evidence type="ECO:0000256" key="6">
    <source>
        <dbReference type="ARBA" id="ARBA00023065"/>
    </source>
</evidence>
<evidence type="ECO:0000256" key="3">
    <source>
        <dbReference type="ARBA" id="ARBA00022519"/>
    </source>
</evidence>
<name>A0A512MEQ4_9BACT</name>
<keyword evidence="2 11" id="KW-1003">Cell membrane</keyword>
<evidence type="ECO:0000313" key="12">
    <source>
        <dbReference type="EMBL" id="GEP45178.1"/>
    </source>
</evidence>
<dbReference type="PANTHER" id="PTHR28259">
    <property type="entry name" value="FLUORIDE EXPORT PROTEIN 1-RELATED"/>
    <property type="match status" value="1"/>
</dbReference>
<evidence type="ECO:0000256" key="2">
    <source>
        <dbReference type="ARBA" id="ARBA00022475"/>
    </source>
</evidence>
<evidence type="ECO:0000256" key="11">
    <source>
        <dbReference type="HAMAP-Rule" id="MF_00454"/>
    </source>
</evidence>
<dbReference type="Proteomes" id="UP000321577">
    <property type="component" value="Unassembled WGS sequence"/>
</dbReference>
<evidence type="ECO:0000256" key="8">
    <source>
        <dbReference type="ARBA" id="ARBA00023303"/>
    </source>
</evidence>
<dbReference type="GO" id="GO:0046872">
    <property type="term" value="F:metal ion binding"/>
    <property type="evidence" value="ECO:0007669"/>
    <property type="project" value="UniProtKB-KW"/>
</dbReference>
<evidence type="ECO:0000256" key="10">
    <source>
        <dbReference type="ARBA" id="ARBA00035585"/>
    </source>
</evidence>
<evidence type="ECO:0000313" key="13">
    <source>
        <dbReference type="Proteomes" id="UP000321577"/>
    </source>
</evidence>
<keyword evidence="4 11" id="KW-0812">Transmembrane</keyword>
<keyword evidence="11" id="KW-0813">Transport</keyword>
<gene>
    <name evidence="11 12" type="primary">crcB</name>
    <name evidence="11" type="synonym">fluC</name>
    <name evidence="12" type="ORF">BGE01nite_44690</name>
</gene>
<keyword evidence="6 11" id="KW-0406">Ion transport</keyword>
<dbReference type="RefSeq" id="WP_146853826.1">
    <property type="nucleotide sequence ID" value="NZ_BKAG01000043.1"/>
</dbReference>
<feature type="transmembrane region" description="Helical" evidence="11">
    <location>
        <begin position="97"/>
        <end position="118"/>
    </location>
</feature>
<evidence type="ECO:0000256" key="5">
    <source>
        <dbReference type="ARBA" id="ARBA00022989"/>
    </source>
</evidence>
<comment type="subcellular location">
    <subcellularLocation>
        <location evidence="1 11">Cell membrane</location>
        <topology evidence="1 11">Multi-pass membrane protein</topology>
    </subcellularLocation>
</comment>
<keyword evidence="5 11" id="KW-1133">Transmembrane helix</keyword>
<dbReference type="EMBL" id="BKAG01000043">
    <property type="protein sequence ID" value="GEP45178.1"/>
    <property type="molecule type" value="Genomic_DNA"/>
</dbReference>
<feature type="transmembrane region" description="Helical" evidence="11">
    <location>
        <begin position="34"/>
        <end position="54"/>
    </location>
</feature>